<evidence type="ECO:0000256" key="11">
    <source>
        <dbReference type="ARBA" id="ARBA00022989"/>
    </source>
</evidence>
<dbReference type="Gene3D" id="1.10.287.130">
    <property type="match status" value="1"/>
</dbReference>
<evidence type="ECO:0000256" key="10">
    <source>
        <dbReference type="ARBA" id="ARBA00022840"/>
    </source>
</evidence>
<dbReference type="PROSITE" id="PS50885">
    <property type="entry name" value="HAMP"/>
    <property type="match status" value="1"/>
</dbReference>
<keyword evidence="7" id="KW-0812">Transmembrane</keyword>
<dbReference type="CDD" id="cd00082">
    <property type="entry name" value="HisKA"/>
    <property type="match status" value="1"/>
</dbReference>
<feature type="domain" description="Histidine kinase" evidence="15">
    <location>
        <begin position="259"/>
        <end position="486"/>
    </location>
</feature>
<dbReference type="InterPro" id="IPR048590">
    <property type="entry name" value="CusS-like_sensor"/>
</dbReference>
<dbReference type="SUPFAM" id="SSF55874">
    <property type="entry name" value="ATPase domain of HSP90 chaperone/DNA topoisomerase II/histidine kinase"/>
    <property type="match status" value="1"/>
</dbReference>
<dbReference type="GO" id="GO:0005524">
    <property type="term" value="F:ATP binding"/>
    <property type="evidence" value="ECO:0007669"/>
    <property type="project" value="UniProtKB-KW"/>
</dbReference>
<dbReference type="Gene3D" id="3.30.565.10">
    <property type="entry name" value="Histidine kinase-like ATPase, C-terminal domain"/>
    <property type="match status" value="1"/>
</dbReference>
<evidence type="ECO:0000259" key="16">
    <source>
        <dbReference type="PROSITE" id="PS50885"/>
    </source>
</evidence>
<dbReference type="InterPro" id="IPR003660">
    <property type="entry name" value="HAMP_dom"/>
</dbReference>
<comment type="catalytic activity">
    <reaction evidence="1 14">
        <text>ATP + protein L-histidine = ADP + protein N-phospho-L-histidine.</text>
        <dbReference type="EC" id="2.7.13.3"/>
    </reaction>
</comment>
<comment type="caution">
    <text evidence="17">The sequence shown here is derived from an EMBL/GenBank/DDBJ whole genome shotgun (WGS) entry which is preliminary data.</text>
</comment>
<dbReference type="GO" id="GO:0005886">
    <property type="term" value="C:plasma membrane"/>
    <property type="evidence" value="ECO:0007669"/>
    <property type="project" value="UniProtKB-SubCell"/>
</dbReference>
<dbReference type="SMART" id="SM00388">
    <property type="entry name" value="HisKA"/>
    <property type="match status" value="1"/>
</dbReference>
<keyword evidence="8 14" id="KW-0547">Nucleotide-binding</keyword>
<keyword evidence="13" id="KW-0472">Membrane</keyword>
<dbReference type="InterPro" id="IPR036890">
    <property type="entry name" value="HATPase_C_sf"/>
</dbReference>
<dbReference type="InterPro" id="IPR036097">
    <property type="entry name" value="HisK_dim/P_sf"/>
</dbReference>
<evidence type="ECO:0000256" key="4">
    <source>
        <dbReference type="ARBA" id="ARBA00022519"/>
    </source>
</evidence>
<evidence type="ECO:0000256" key="3">
    <source>
        <dbReference type="ARBA" id="ARBA00022475"/>
    </source>
</evidence>
<dbReference type="RefSeq" id="WP_182664218.1">
    <property type="nucleotide sequence ID" value="NZ_JACIVI010000003.1"/>
</dbReference>
<evidence type="ECO:0000256" key="1">
    <source>
        <dbReference type="ARBA" id="ARBA00000085"/>
    </source>
</evidence>
<evidence type="ECO:0000256" key="12">
    <source>
        <dbReference type="ARBA" id="ARBA00023012"/>
    </source>
</evidence>
<keyword evidence="12 14" id="KW-0902">Two-component regulatory system</keyword>
<gene>
    <name evidence="17" type="ORF">H4F90_10325</name>
</gene>
<dbReference type="SUPFAM" id="SSF47384">
    <property type="entry name" value="Homodimeric domain of signal transducing histidine kinase"/>
    <property type="match status" value="1"/>
</dbReference>
<evidence type="ECO:0000313" key="17">
    <source>
        <dbReference type="EMBL" id="MBB1162376.1"/>
    </source>
</evidence>
<feature type="domain" description="HAMP" evidence="16">
    <location>
        <begin position="198"/>
        <end position="251"/>
    </location>
</feature>
<keyword evidence="11" id="KW-1133">Transmembrane helix</keyword>
<evidence type="ECO:0000256" key="2">
    <source>
        <dbReference type="ARBA" id="ARBA00004533"/>
    </source>
</evidence>
<evidence type="ECO:0000259" key="15">
    <source>
        <dbReference type="PROSITE" id="PS50109"/>
    </source>
</evidence>
<dbReference type="InterPro" id="IPR005467">
    <property type="entry name" value="His_kinase_dom"/>
</dbReference>
<organism evidence="17 18">
    <name type="scientific">Aquariibacter albus</name>
    <dbReference type="NCBI Taxonomy" id="2759899"/>
    <lineage>
        <taxon>Bacteria</taxon>
        <taxon>Pseudomonadati</taxon>
        <taxon>Pseudomonadota</taxon>
        <taxon>Betaproteobacteria</taxon>
        <taxon>Burkholderiales</taxon>
        <taxon>Sphaerotilaceae</taxon>
        <taxon>Aquariibacter</taxon>
    </lineage>
</organism>
<comment type="function">
    <text evidence="14">Member of a two-component regulatory system.</text>
</comment>
<dbReference type="InterPro" id="IPR050428">
    <property type="entry name" value="TCS_sensor_his_kinase"/>
</dbReference>
<keyword evidence="5" id="KW-0597">Phosphoprotein</keyword>
<dbReference type="Proteomes" id="UP000586093">
    <property type="component" value="Unassembled WGS sequence"/>
</dbReference>
<proteinExistence type="predicted"/>
<keyword evidence="4 14" id="KW-0997">Cell inner membrane</keyword>
<dbReference type="EC" id="2.7.13.3" evidence="14"/>
<dbReference type="Pfam" id="PF21085">
    <property type="entry name" value="CusS"/>
    <property type="match status" value="1"/>
</dbReference>
<evidence type="ECO:0000256" key="8">
    <source>
        <dbReference type="ARBA" id="ARBA00022741"/>
    </source>
</evidence>
<protein>
    <recommendedName>
        <fullName evidence="14">Sensor protein</fullName>
        <ecNumber evidence="14">2.7.13.3</ecNumber>
    </recommendedName>
</protein>
<evidence type="ECO:0000256" key="13">
    <source>
        <dbReference type="ARBA" id="ARBA00023136"/>
    </source>
</evidence>
<comment type="subcellular location">
    <subcellularLocation>
        <location evidence="2 14">Cell inner membrane</location>
    </subcellularLocation>
</comment>
<keyword evidence="3 14" id="KW-1003">Cell membrane</keyword>
<evidence type="ECO:0000256" key="14">
    <source>
        <dbReference type="RuleBase" id="RU364088"/>
    </source>
</evidence>
<dbReference type="EMBL" id="JACIVI010000003">
    <property type="protein sequence ID" value="MBB1162376.1"/>
    <property type="molecule type" value="Genomic_DNA"/>
</dbReference>
<dbReference type="PANTHER" id="PTHR45436:SF9">
    <property type="entry name" value="SENSOR PROTEIN"/>
    <property type="match status" value="1"/>
</dbReference>
<sequence>MKRPSMARRLTLTLGLIVSLVMLAMGWAFQHTLETTLQELDRVELVGRAELLRQKIEQARVRDPYLTALGGELDTLLLGHGRLRMWLLDAAGQPLHGGPGRPELVETGQADGPCKVRREDGTLMQALRLPLPMPMPHTNGLDLGLNPRDGVGLGVGEIVVALDGRPREALLAGHLRQLLGLGLAGLLATALLGGLACWQGLQPLRRLARASAALAPSAEGQRLPERHGDPGLDALAQAFNGVLARREAAYRQLETFNADVAHELRTPLATLINGGQVMLAGPRSTEELREALGAQLEVLEGLGGLVKDMLFLARADRGDRVQAAQSQPLSLARELSHCTDFVEALAEAARVKLRIEVDPALQGADAPPLHGHPALLRRALCNLLSNGIAHSAPGSEVLLRARWRAGPGPLGRLRLDVLNPGTPPPEALRARMFHRFVRGDAARSEREGYGLGLAIVQAVAHMHEGTVFAEPEGQALSVGLEWPLQAMHSHAYFSSRDG</sequence>
<evidence type="ECO:0000256" key="6">
    <source>
        <dbReference type="ARBA" id="ARBA00022679"/>
    </source>
</evidence>
<dbReference type="GO" id="GO:0000155">
    <property type="term" value="F:phosphorelay sensor kinase activity"/>
    <property type="evidence" value="ECO:0007669"/>
    <property type="project" value="InterPro"/>
</dbReference>
<dbReference type="InterPro" id="IPR003594">
    <property type="entry name" value="HATPase_dom"/>
</dbReference>
<evidence type="ECO:0000256" key="7">
    <source>
        <dbReference type="ARBA" id="ARBA00022692"/>
    </source>
</evidence>
<dbReference type="AlphaFoldDB" id="A0A839HKQ1"/>
<keyword evidence="9 14" id="KW-0418">Kinase</keyword>
<reference evidence="17 18" key="1">
    <citation type="submission" date="2020-08" db="EMBL/GenBank/DDBJ databases">
        <title>Aquariorum lacteus gen. nov., sp. nov., a new member of the family Comamonadaceae, isolated from freshwater aquarium.</title>
        <authorList>
            <person name="Chun S.-J."/>
        </authorList>
    </citation>
    <scope>NUCLEOTIDE SEQUENCE [LARGE SCALE GENOMIC DNA]</scope>
    <source>
        <strain evidence="17 18">SJAQ100</strain>
    </source>
</reference>
<keyword evidence="10 14" id="KW-0067">ATP-binding</keyword>
<keyword evidence="18" id="KW-1185">Reference proteome</keyword>
<dbReference type="InterPro" id="IPR006290">
    <property type="entry name" value="CztS_silS_copS"/>
</dbReference>
<keyword evidence="6 14" id="KW-0808">Transferase</keyword>
<evidence type="ECO:0000256" key="5">
    <source>
        <dbReference type="ARBA" id="ARBA00022553"/>
    </source>
</evidence>
<dbReference type="Pfam" id="PF00512">
    <property type="entry name" value="HisKA"/>
    <property type="match status" value="1"/>
</dbReference>
<name>A0A839HKQ1_9BURK</name>
<dbReference type="InterPro" id="IPR003661">
    <property type="entry name" value="HisK_dim/P_dom"/>
</dbReference>
<dbReference type="Pfam" id="PF02518">
    <property type="entry name" value="HATPase_c"/>
    <property type="match status" value="1"/>
</dbReference>
<evidence type="ECO:0000256" key="9">
    <source>
        <dbReference type="ARBA" id="ARBA00022777"/>
    </source>
</evidence>
<accession>A0A839HKQ1</accession>
<dbReference type="PROSITE" id="PS50109">
    <property type="entry name" value="HIS_KIN"/>
    <property type="match status" value="1"/>
</dbReference>
<dbReference type="NCBIfam" id="TIGR01386">
    <property type="entry name" value="cztS_silS_copS"/>
    <property type="match status" value="1"/>
</dbReference>
<evidence type="ECO:0000313" key="18">
    <source>
        <dbReference type="Proteomes" id="UP000586093"/>
    </source>
</evidence>
<dbReference type="SMART" id="SM00387">
    <property type="entry name" value="HATPase_c"/>
    <property type="match status" value="1"/>
</dbReference>
<dbReference type="PANTHER" id="PTHR45436">
    <property type="entry name" value="SENSOR HISTIDINE KINASE YKOH"/>
    <property type="match status" value="1"/>
</dbReference>